<dbReference type="Proteomes" id="UP000033636">
    <property type="component" value="Unassembled WGS sequence"/>
</dbReference>
<accession>A0ACC6UZB9</accession>
<evidence type="ECO:0000313" key="1">
    <source>
        <dbReference type="EMBL" id="MFB6490012.1"/>
    </source>
</evidence>
<proteinExistence type="predicted"/>
<dbReference type="EMBL" id="JZWT02000004">
    <property type="protein sequence ID" value="MFB6490012.1"/>
    <property type="molecule type" value="Genomic_DNA"/>
</dbReference>
<sequence>MEAPPARVENSTIFLWSSPYAVWPYKALEVDVYQRIEVAINSSCNLGLPPYVGPGRHILELGVPQRYSGNCTIELSYGPYRQVLYAVVKPIDWVPGAPIRLVLAVNGTGWHYIELGSDGVLYDWMMPVARIPMAGCVVVYGGSPLFVAPLGYMALNPGYAEPLYVPSGSGSPRYGFLAYLNGTAKIYVYPLPCSGRPPAAPPAAIGLSNLSGLTIMSFGFPKLNQFVVERPAFTPRYNVSSPLVSASVFNFTAPDYSGVLAALASPTGAWAMAFAGYFSGAVAISTTYQAYFAVGSSQPREVGAAGPAGYEAWLYEANGTEYWVFSPYKPLDTSLALLPVSWTEPIYVVASKTPWRPLEVLGEAVERLPSP</sequence>
<comment type="caution">
    <text evidence="1">The sequence shown here is derived from an EMBL/GenBank/DDBJ whole genome shotgun (WGS) entry which is preliminary data.</text>
</comment>
<evidence type="ECO:0000313" key="2">
    <source>
        <dbReference type="Proteomes" id="UP000033636"/>
    </source>
</evidence>
<name>A0ACC6UZB9_9CREN</name>
<reference evidence="1" key="1">
    <citation type="submission" date="2024-07" db="EMBL/GenBank/DDBJ databases">
        <title>Metagenome and Metagenome-Assembled Genomes of Archaea from a hot spring from the geothermal field of Los Azufres, Mexico.</title>
        <authorList>
            <person name="Marin-Paredes R."/>
            <person name="Martinez-Romero E."/>
            <person name="Servin-Garciduenas L.E."/>
        </authorList>
    </citation>
    <scope>NUCLEOTIDE SEQUENCE</scope>
</reference>
<gene>
    <name evidence="1" type="ORF">TU35_001990</name>
</gene>
<protein>
    <submittedName>
        <fullName evidence="1">Uncharacterized protein</fullName>
    </submittedName>
</protein>
<organism evidence="1 2">
    <name type="scientific">Thermoproteus sp. AZ2</name>
    <dbReference type="NCBI Taxonomy" id="1609232"/>
    <lineage>
        <taxon>Archaea</taxon>
        <taxon>Thermoproteota</taxon>
        <taxon>Thermoprotei</taxon>
        <taxon>Thermoproteales</taxon>
        <taxon>Thermoproteaceae</taxon>
        <taxon>Thermoproteus</taxon>
    </lineage>
</organism>